<reference evidence="6" key="2">
    <citation type="journal article" date="2021" name="Int. J. Syst. Evol. Microbiol.">
        <title>Geomonas silvestris sp. nov., Geomonas paludis sp. nov. and Geomonas limicola sp. nov., isolated from terrestrial environments, and emended description of the genus Geomonas.</title>
        <authorList>
            <person name="Itoh H."/>
            <person name="Xu Z."/>
            <person name="Masuda Y."/>
            <person name="Ushijima N."/>
            <person name="Hayakawa C."/>
            <person name="Shiratori Y."/>
            <person name="Senoo K."/>
        </authorList>
    </citation>
    <scope>NUCLEOTIDE SEQUENCE</scope>
    <source>
        <strain evidence="6">Red736</strain>
    </source>
</reference>
<protein>
    <submittedName>
        <fullName evidence="7">Insulinase family protein</fullName>
    </submittedName>
    <submittedName>
        <fullName evidence="6">Peptidase M16</fullName>
    </submittedName>
</protein>
<dbReference type="PANTHER" id="PTHR11851">
    <property type="entry name" value="METALLOPROTEASE"/>
    <property type="match status" value="1"/>
</dbReference>
<evidence type="ECO:0000259" key="5">
    <source>
        <dbReference type="Pfam" id="PF05193"/>
    </source>
</evidence>
<dbReference type="GO" id="GO:0046872">
    <property type="term" value="F:metal ion binding"/>
    <property type="evidence" value="ECO:0007669"/>
    <property type="project" value="InterPro"/>
</dbReference>
<evidence type="ECO:0000313" key="9">
    <source>
        <dbReference type="Proteomes" id="UP000831485"/>
    </source>
</evidence>
<keyword evidence="9" id="KW-1185">Reference proteome</keyword>
<evidence type="ECO:0000256" key="2">
    <source>
        <dbReference type="ARBA" id="ARBA00007261"/>
    </source>
</evidence>
<dbReference type="Proteomes" id="UP000831485">
    <property type="component" value="Chromosome"/>
</dbReference>
<evidence type="ECO:0000313" key="6">
    <source>
        <dbReference type="EMBL" id="GFO65204.1"/>
    </source>
</evidence>
<dbReference type="InterPro" id="IPR011765">
    <property type="entry name" value="Pept_M16_N"/>
</dbReference>
<dbReference type="InterPro" id="IPR011249">
    <property type="entry name" value="Metalloenz_LuxS/M16"/>
</dbReference>
<feature type="domain" description="Peptidase M16 C-terminal" evidence="5">
    <location>
        <begin position="166"/>
        <end position="339"/>
    </location>
</feature>
<dbReference type="AlphaFoldDB" id="A0A6V8MZH6"/>
<dbReference type="EMBL" id="CP096574">
    <property type="protein sequence ID" value="UPU37305.1"/>
    <property type="molecule type" value="Genomic_DNA"/>
</dbReference>
<reference evidence="8" key="1">
    <citation type="submission" date="2020-06" db="EMBL/GenBank/DDBJ databases">
        <title>Draft genomic sequecing of Geomonas sp. Red736.</title>
        <authorList>
            <person name="Itoh H."/>
            <person name="Xu Z.X."/>
            <person name="Ushijima N."/>
            <person name="Masuda Y."/>
            <person name="Shiratori Y."/>
            <person name="Senoo K."/>
        </authorList>
    </citation>
    <scope>NUCLEOTIDE SEQUENCE [LARGE SCALE GENOMIC DNA]</scope>
    <source>
        <strain evidence="8">Red736</strain>
    </source>
</reference>
<evidence type="ECO:0000256" key="3">
    <source>
        <dbReference type="RuleBase" id="RU004447"/>
    </source>
</evidence>
<feature type="domain" description="Peptidase M16 N-terminal" evidence="4">
    <location>
        <begin position="12"/>
        <end position="159"/>
    </location>
</feature>
<dbReference type="Pfam" id="PF05193">
    <property type="entry name" value="Peptidase_M16_C"/>
    <property type="match status" value="1"/>
</dbReference>
<reference evidence="7" key="3">
    <citation type="submission" date="2022-04" db="EMBL/GenBank/DDBJ databases">
        <authorList>
            <person name="Liu G."/>
        </authorList>
    </citation>
    <scope>NUCLEOTIDE SEQUENCE</scope>
    <source>
        <strain evidence="7">RG22</strain>
    </source>
</reference>
<comment type="similarity">
    <text evidence="2 3">Belongs to the peptidase M16 family.</text>
</comment>
<sequence>MIKKTTLNNGIRVITERIPYASSVSIGIWVANGSRHERRESNGVAHFIEHLLFKGTARRSSLDIAREIDSVGGVLNAFTSREYVCYYAKVLDKFLPRAVDLLTDIFLHSTFDSEEIEKERRVVLQEINMMEDTPDDLIHDLFHQHFWKGHPLGMSILGDAESVTGLSRDAIIAYKDQMYRADDIIVTAAGNVTHDKLTALLEEFLQGVEPGHGRSESAPPVYERRIELVEKDLEQIHVCLGLKGVQQSHPQRYDAFIMNAILGGSMSSRLFQEVREKSGLAYSVYSYIASHADAGSLVVYAGASPENAKELLEIMLREIGRFKKEPVPAEQLEAAREQLKGNLLLSLESSDNRMSRLAKNEIYFGTPLPLSEIMEGFDHVTSDSILELANEILDNDALTLVMLGRIGTPAFSNSDINV</sequence>
<comment type="cofactor">
    <cofactor evidence="1">
        <name>Zn(2+)</name>
        <dbReference type="ChEBI" id="CHEBI:29105"/>
    </cofactor>
</comment>
<dbReference type="Gene3D" id="3.30.830.10">
    <property type="entry name" value="Metalloenzyme, LuxS/M16 peptidase-like"/>
    <property type="match status" value="2"/>
</dbReference>
<dbReference type="Pfam" id="PF00675">
    <property type="entry name" value="Peptidase_M16"/>
    <property type="match status" value="1"/>
</dbReference>
<dbReference type="GO" id="GO:0006508">
    <property type="term" value="P:proteolysis"/>
    <property type="evidence" value="ECO:0007669"/>
    <property type="project" value="InterPro"/>
</dbReference>
<evidence type="ECO:0000259" key="4">
    <source>
        <dbReference type="Pfam" id="PF00675"/>
    </source>
</evidence>
<accession>A0A6V8MZH6</accession>
<evidence type="ECO:0000313" key="7">
    <source>
        <dbReference type="EMBL" id="UPU37305.1"/>
    </source>
</evidence>
<dbReference type="SUPFAM" id="SSF63411">
    <property type="entry name" value="LuxS/MPP-like metallohydrolase"/>
    <property type="match status" value="2"/>
</dbReference>
<dbReference type="InterPro" id="IPR050361">
    <property type="entry name" value="MPP/UQCRC_Complex"/>
</dbReference>
<dbReference type="RefSeq" id="WP_183349049.1">
    <property type="nucleotide sequence ID" value="NZ_BLXY01000007.1"/>
</dbReference>
<proteinExistence type="inferred from homology"/>
<dbReference type="EMBL" id="BLXY01000007">
    <property type="protein sequence ID" value="GFO65204.1"/>
    <property type="molecule type" value="Genomic_DNA"/>
</dbReference>
<dbReference type="PANTHER" id="PTHR11851:SF49">
    <property type="entry name" value="MITOCHONDRIAL-PROCESSING PEPTIDASE SUBUNIT ALPHA"/>
    <property type="match status" value="1"/>
</dbReference>
<dbReference type="PROSITE" id="PS00143">
    <property type="entry name" value="INSULINASE"/>
    <property type="match status" value="1"/>
</dbReference>
<organism evidence="6 8">
    <name type="scientific">Geomonas paludis</name>
    <dbReference type="NCBI Taxonomy" id="2740185"/>
    <lineage>
        <taxon>Bacteria</taxon>
        <taxon>Pseudomonadati</taxon>
        <taxon>Thermodesulfobacteriota</taxon>
        <taxon>Desulfuromonadia</taxon>
        <taxon>Geobacterales</taxon>
        <taxon>Geobacteraceae</taxon>
        <taxon>Geomonas</taxon>
    </lineage>
</organism>
<dbReference type="FunFam" id="3.30.830.10:FF:000008">
    <property type="entry name" value="Mitochondrial-processing peptidase subunit beta"/>
    <property type="match status" value="1"/>
</dbReference>
<name>A0A6V8MZH6_9BACT</name>
<dbReference type="InterPro" id="IPR007863">
    <property type="entry name" value="Peptidase_M16_C"/>
</dbReference>
<evidence type="ECO:0000256" key="1">
    <source>
        <dbReference type="ARBA" id="ARBA00001947"/>
    </source>
</evidence>
<dbReference type="InterPro" id="IPR001431">
    <property type="entry name" value="Pept_M16_Zn_BS"/>
</dbReference>
<gene>
    <name evidence="6" type="ORF">GMPD_31230</name>
    <name evidence="7" type="ORF">M1B72_06260</name>
</gene>
<dbReference type="Proteomes" id="UP000568888">
    <property type="component" value="Unassembled WGS sequence"/>
</dbReference>
<dbReference type="GO" id="GO:0004222">
    <property type="term" value="F:metalloendopeptidase activity"/>
    <property type="evidence" value="ECO:0007669"/>
    <property type="project" value="InterPro"/>
</dbReference>
<evidence type="ECO:0000313" key="8">
    <source>
        <dbReference type="Proteomes" id="UP000568888"/>
    </source>
</evidence>